<dbReference type="SUPFAM" id="SSF51621">
    <property type="entry name" value="Phosphoenolpyruvate/pyruvate domain"/>
    <property type="match status" value="1"/>
</dbReference>
<dbReference type="PIRSF" id="PIRSF015582">
    <property type="entry name" value="Cit_lyase_B"/>
    <property type="match status" value="1"/>
</dbReference>
<protein>
    <submittedName>
        <fullName evidence="5">CoA ester lyase</fullName>
    </submittedName>
</protein>
<sequence length="294" mass="30435">MSRPDTAAAAVSFLFVPASRPDRYAKALGSAADAVIIDLEDAVSVEEKDSALDHLLAALHAGLARPAHVRINAADSVWFERDLSAIAGLSPRARASVAGVLVPKAERADDVSRVVDALLRTERGNGNGAGHGAEHPADVIALIESAAGVVAARELAAVPGLTRFAVGAADLSFDLDAEIASATVDWVYAQLVIESRRAGLAGPIASPPFEIDDLEAVALESARLRGLGAAAQLSIHPAQIPAIHSGFLPSAERIAWAQRVMAAAATADGAVQIDGQMVDKPVRDRAARIIAQAR</sequence>
<evidence type="ECO:0000313" key="5">
    <source>
        <dbReference type="EMBL" id="UOQ59658.1"/>
    </source>
</evidence>
<dbReference type="PANTHER" id="PTHR32308:SF10">
    <property type="entry name" value="CITRATE LYASE SUBUNIT BETA"/>
    <property type="match status" value="1"/>
</dbReference>
<proteinExistence type="predicted"/>
<keyword evidence="6" id="KW-1185">Reference proteome</keyword>
<keyword evidence="5" id="KW-0456">Lyase</keyword>
<evidence type="ECO:0000259" key="4">
    <source>
        <dbReference type="Pfam" id="PF03328"/>
    </source>
</evidence>
<dbReference type="InterPro" id="IPR005000">
    <property type="entry name" value="Aldolase/citrate-lyase_domain"/>
</dbReference>
<keyword evidence="3" id="KW-0460">Magnesium</keyword>
<accession>A0ABY4FTN1</accession>
<keyword evidence="2" id="KW-0479">Metal-binding</keyword>
<dbReference type="InterPro" id="IPR040442">
    <property type="entry name" value="Pyrv_kinase-like_dom_sf"/>
</dbReference>
<evidence type="ECO:0000313" key="6">
    <source>
        <dbReference type="Proteomes" id="UP000831775"/>
    </source>
</evidence>
<dbReference type="RefSeq" id="WP_244684790.1">
    <property type="nucleotide sequence ID" value="NZ_CP095043.1"/>
</dbReference>
<dbReference type="Pfam" id="PF03328">
    <property type="entry name" value="HpcH_HpaI"/>
    <property type="match status" value="1"/>
</dbReference>
<dbReference type="GO" id="GO:0016829">
    <property type="term" value="F:lyase activity"/>
    <property type="evidence" value="ECO:0007669"/>
    <property type="project" value="UniProtKB-KW"/>
</dbReference>
<dbReference type="InterPro" id="IPR015813">
    <property type="entry name" value="Pyrv/PenolPyrv_kinase-like_dom"/>
</dbReference>
<feature type="domain" description="HpcH/HpaI aldolase/citrate lyase" evidence="4">
    <location>
        <begin position="12"/>
        <end position="237"/>
    </location>
</feature>
<comment type="cofactor">
    <cofactor evidence="1">
        <name>Mg(2+)</name>
        <dbReference type="ChEBI" id="CHEBI:18420"/>
    </cofactor>
</comment>
<name>A0ABY4FTN1_9MICO</name>
<evidence type="ECO:0000256" key="2">
    <source>
        <dbReference type="ARBA" id="ARBA00022723"/>
    </source>
</evidence>
<gene>
    <name evidence="5" type="ORF">MUN76_11440</name>
</gene>
<evidence type="ECO:0000256" key="3">
    <source>
        <dbReference type="ARBA" id="ARBA00022842"/>
    </source>
</evidence>
<evidence type="ECO:0000256" key="1">
    <source>
        <dbReference type="ARBA" id="ARBA00001946"/>
    </source>
</evidence>
<organism evidence="5 6">
    <name type="scientific">Leucobacter rhizosphaerae</name>
    <dbReference type="NCBI Taxonomy" id="2932245"/>
    <lineage>
        <taxon>Bacteria</taxon>
        <taxon>Bacillati</taxon>
        <taxon>Actinomycetota</taxon>
        <taxon>Actinomycetes</taxon>
        <taxon>Micrococcales</taxon>
        <taxon>Microbacteriaceae</taxon>
        <taxon>Leucobacter</taxon>
    </lineage>
</organism>
<dbReference type="EMBL" id="CP095043">
    <property type="protein sequence ID" value="UOQ59658.1"/>
    <property type="molecule type" value="Genomic_DNA"/>
</dbReference>
<dbReference type="PANTHER" id="PTHR32308">
    <property type="entry name" value="LYASE BETA SUBUNIT, PUTATIVE (AFU_ORTHOLOGUE AFUA_4G13030)-RELATED"/>
    <property type="match status" value="1"/>
</dbReference>
<dbReference type="Gene3D" id="3.20.20.60">
    <property type="entry name" value="Phosphoenolpyruvate-binding domains"/>
    <property type="match status" value="1"/>
</dbReference>
<reference evidence="5 6" key="1">
    <citation type="submission" date="2022-04" db="EMBL/GenBank/DDBJ databases">
        <title>Leucobacter sp. isolated from rhizosphere of onion.</title>
        <authorList>
            <person name="Won M."/>
            <person name="Lee C.-M."/>
            <person name="Woen H.-Y."/>
            <person name="Kwon S.-W."/>
        </authorList>
    </citation>
    <scope>NUCLEOTIDE SEQUENCE [LARGE SCALE GENOMIC DNA]</scope>
    <source>
        <strain evidence="5 6">H25R-14</strain>
    </source>
</reference>
<dbReference type="Proteomes" id="UP000831775">
    <property type="component" value="Chromosome"/>
</dbReference>
<dbReference type="InterPro" id="IPR011206">
    <property type="entry name" value="Citrate_lyase_beta/mcl1/mcl2"/>
</dbReference>